<keyword evidence="3" id="KW-1185">Reference proteome</keyword>
<name>A0AAD7A7V1_9AGAR</name>
<proteinExistence type="predicted"/>
<protein>
    <submittedName>
        <fullName evidence="2">Uncharacterized protein</fullName>
    </submittedName>
</protein>
<feature type="region of interest" description="Disordered" evidence="1">
    <location>
        <begin position="420"/>
        <end position="520"/>
    </location>
</feature>
<reference evidence="2" key="1">
    <citation type="submission" date="2023-03" db="EMBL/GenBank/DDBJ databases">
        <title>Massive genome expansion in bonnet fungi (Mycena s.s.) driven by repeated elements and novel gene families across ecological guilds.</title>
        <authorList>
            <consortium name="Lawrence Berkeley National Laboratory"/>
            <person name="Harder C.B."/>
            <person name="Miyauchi S."/>
            <person name="Viragh M."/>
            <person name="Kuo A."/>
            <person name="Thoen E."/>
            <person name="Andreopoulos B."/>
            <person name="Lu D."/>
            <person name="Skrede I."/>
            <person name="Drula E."/>
            <person name="Henrissat B."/>
            <person name="Morin E."/>
            <person name="Kohler A."/>
            <person name="Barry K."/>
            <person name="LaButti K."/>
            <person name="Morin E."/>
            <person name="Salamov A."/>
            <person name="Lipzen A."/>
            <person name="Mereny Z."/>
            <person name="Hegedus B."/>
            <person name="Baldrian P."/>
            <person name="Stursova M."/>
            <person name="Weitz H."/>
            <person name="Taylor A."/>
            <person name="Grigoriev I.V."/>
            <person name="Nagy L.G."/>
            <person name="Martin F."/>
            <person name="Kauserud H."/>
        </authorList>
    </citation>
    <scope>NUCLEOTIDE SEQUENCE</scope>
    <source>
        <strain evidence="2">CBHHK002</strain>
    </source>
</reference>
<comment type="caution">
    <text evidence="2">The sequence shown here is derived from an EMBL/GenBank/DDBJ whole genome shotgun (WGS) entry which is preliminary data.</text>
</comment>
<feature type="region of interest" description="Disordered" evidence="1">
    <location>
        <begin position="709"/>
        <end position="776"/>
    </location>
</feature>
<feature type="region of interest" description="Disordered" evidence="1">
    <location>
        <begin position="805"/>
        <end position="843"/>
    </location>
</feature>
<evidence type="ECO:0000313" key="2">
    <source>
        <dbReference type="EMBL" id="KAJ7350868.1"/>
    </source>
</evidence>
<feature type="compositionally biased region" description="Polar residues" evidence="1">
    <location>
        <begin position="444"/>
        <end position="460"/>
    </location>
</feature>
<dbReference type="AlphaFoldDB" id="A0AAD7A7V1"/>
<gene>
    <name evidence="2" type="ORF">DFH08DRAFT_118092</name>
</gene>
<sequence>MRRVRIPPFRFPVKAPYRELKEGHNRVRQWKTPGRAPVPETDFFHQWEIPLEAYKGIGPGPRFIPVHNEPPFVSQHLYRYLDSPLPSHPQLESLPAPPESSATPAATLNRALVVKGILDEDLSHVLLKIHQGPLEFSRLDQEEQLLSFMPRTHALTLSFLSSNSAHAFVNAHLSEPARLYEFARSFDPTWEWLPTTPLPPSVTHALQAHTARRALSIAWLAFADRYLGDVRDFGAVQYRWQYGPGRLVVHYYAIADAIRAHAELRTNPKLRVSFFPDWCELSAQGRDVLMEHGRLRKGLLSTHGAWMVNWSQHWGRLLNIVEQGPKRVKPPKDAETPSDPSSVSAEEFFKWYLTQVGIGLAGAPSATRFRGKRGVRMLDFNPLAADGDGAKRVRRRRAVNYVGSNHVKLAIVGVRPETDEPVLPETEEPRGRERKRKNKEGSSVKVNTKAAQKASPSANASAEGPAPTDALPLSTIGADSAIAEAETSSSPTTAARDVSPPANISAEGPAPTDALPPSTIGVDSAIADAETSSDPSSVSAEEFLRWYLTQVGLGLAGVSLSMYQRGVRLAFNPLADEGLKRDRHHVANNVGSNHIKLAIVGVRPEMEKAAAKGSAEGPPNVLLPSTIGADSTTAEAETSSDPSSVSAEDFQKWYCTQVGLGLAGVSRLEYRRGIGLAFDLFAADGVKPTKHRAGNTHIKLAIVGVRPEAEKAAQDPSPPVNVLPEKQSAKTVITGKSDAAVKDSPPADAKDARSVRGKGRSTAQGGKRLSRDERRRDAVRYDPAVVRLDSILGIQTPQNYSALRKMRSRLSARLGPGEASAGNDSPATKSRSADGNATTTSGG</sequence>
<dbReference type="Proteomes" id="UP001218218">
    <property type="component" value="Unassembled WGS sequence"/>
</dbReference>
<evidence type="ECO:0000313" key="3">
    <source>
        <dbReference type="Proteomes" id="UP001218218"/>
    </source>
</evidence>
<accession>A0AAD7A7V1</accession>
<organism evidence="2 3">
    <name type="scientific">Mycena albidolilacea</name>
    <dbReference type="NCBI Taxonomy" id="1033008"/>
    <lineage>
        <taxon>Eukaryota</taxon>
        <taxon>Fungi</taxon>
        <taxon>Dikarya</taxon>
        <taxon>Basidiomycota</taxon>
        <taxon>Agaricomycotina</taxon>
        <taxon>Agaricomycetes</taxon>
        <taxon>Agaricomycetidae</taxon>
        <taxon>Agaricales</taxon>
        <taxon>Marasmiineae</taxon>
        <taxon>Mycenaceae</taxon>
        <taxon>Mycena</taxon>
    </lineage>
</organism>
<feature type="compositionally biased region" description="Polar residues" evidence="1">
    <location>
        <begin position="822"/>
        <end position="843"/>
    </location>
</feature>
<evidence type="ECO:0000256" key="1">
    <source>
        <dbReference type="SAM" id="MobiDB-lite"/>
    </source>
</evidence>
<dbReference type="EMBL" id="JARIHO010000014">
    <property type="protein sequence ID" value="KAJ7350868.1"/>
    <property type="molecule type" value="Genomic_DNA"/>
</dbReference>